<dbReference type="EMBL" id="VBUF01000001">
    <property type="protein sequence ID" value="TLS73298.1"/>
    <property type="molecule type" value="Genomic_DNA"/>
</dbReference>
<dbReference type="SUPFAM" id="SSF50630">
    <property type="entry name" value="Acid proteases"/>
    <property type="match status" value="1"/>
</dbReference>
<comment type="caution">
    <text evidence="2">The sequence shown here is derived from an EMBL/GenBank/DDBJ whole genome shotgun (WGS) entry which is preliminary data.</text>
</comment>
<dbReference type="PANTHER" id="PTHR38037:SF2">
    <property type="entry name" value="ATP-DEPENDENT ZINC PROTEASE DOMAIN-CONTAINING PROTEIN-RELATED"/>
    <property type="match status" value="1"/>
</dbReference>
<keyword evidence="2" id="KW-0378">Hydrolase</keyword>
<keyword evidence="2" id="KW-0645">Protease</keyword>
<dbReference type="AlphaFoldDB" id="A0A5R9HAZ2"/>
<protein>
    <submittedName>
        <fullName evidence="2">Clan AA aspartic protease</fullName>
    </submittedName>
</protein>
<evidence type="ECO:0000259" key="1">
    <source>
        <dbReference type="Pfam" id="PF05618"/>
    </source>
</evidence>
<evidence type="ECO:0000313" key="2">
    <source>
        <dbReference type="EMBL" id="TLS73298.1"/>
    </source>
</evidence>
<gene>
    <name evidence="2" type="ORF">FE246_02085</name>
</gene>
<dbReference type="InterPro" id="IPR021109">
    <property type="entry name" value="Peptidase_aspartic_dom_sf"/>
</dbReference>
<proteinExistence type="predicted"/>
<dbReference type="InterPro" id="IPR008503">
    <property type="entry name" value="Asp_endopeptidase"/>
</dbReference>
<evidence type="ECO:0000313" key="3">
    <source>
        <dbReference type="Proteomes" id="UP000308001"/>
    </source>
</evidence>
<dbReference type="Pfam" id="PF05618">
    <property type="entry name" value="Zn_protease"/>
    <property type="match status" value="1"/>
</dbReference>
<dbReference type="Gene3D" id="2.40.70.10">
    <property type="entry name" value="Acid Proteases"/>
    <property type="match status" value="1"/>
</dbReference>
<sequence>MLQEKIIGRVEPISILDLDLKNLDAKIDTGAYSNSLHCDEIKIIDDSFVSFILLDKVHPSYHNKKIILPIYKFKNVKSSNGDIELRASIRVRVSFAGKVYKTVISLTSRQSMKYPMLIGRKFLQNRFLVDVSKKNITKRDK</sequence>
<feature type="domain" description="Retropepsin-like aspartic endopeptidase" evidence="1">
    <location>
        <begin position="6"/>
        <end position="139"/>
    </location>
</feature>
<dbReference type="GO" id="GO:0006508">
    <property type="term" value="P:proteolysis"/>
    <property type="evidence" value="ECO:0007669"/>
    <property type="project" value="UniProtKB-KW"/>
</dbReference>
<organism evidence="2 3">
    <name type="scientific">Aliarcobacter thereius</name>
    <dbReference type="NCBI Taxonomy" id="544718"/>
    <lineage>
        <taxon>Bacteria</taxon>
        <taxon>Pseudomonadati</taxon>
        <taxon>Campylobacterota</taxon>
        <taxon>Epsilonproteobacteria</taxon>
        <taxon>Campylobacterales</taxon>
        <taxon>Arcobacteraceae</taxon>
        <taxon>Aliarcobacter</taxon>
    </lineage>
</organism>
<accession>A0A5R9HAZ2</accession>
<reference evidence="2 3" key="1">
    <citation type="submission" date="2019-05" db="EMBL/GenBank/DDBJ databases">
        <title>Arcobacter cibarius and Arcobacter thereius providing challenges in identification an antibiotic susceptibility and Quinolone resistance.</title>
        <authorList>
            <person name="Busch A."/>
            <person name="Hanel I."/>
            <person name="Hotzel H."/>
            <person name="Tomaso H."/>
        </authorList>
    </citation>
    <scope>NUCLEOTIDE SEQUENCE [LARGE SCALE GENOMIC DNA]</scope>
    <source>
        <strain evidence="2 3">17CS1191_2</strain>
    </source>
</reference>
<dbReference type="GO" id="GO:0008233">
    <property type="term" value="F:peptidase activity"/>
    <property type="evidence" value="ECO:0007669"/>
    <property type="project" value="UniProtKB-KW"/>
</dbReference>
<dbReference type="Proteomes" id="UP000308001">
    <property type="component" value="Unassembled WGS sequence"/>
</dbReference>
<name>A0A5R9HAZ2_9BACT</name>
<dbReference type="PANTHER" id="PTHR38037">
    <property type="entry name" value="ZN_PROTEASE DOMAIN-CONTAINING PROTEIN"/>
    <property type="match status" value="1"/>
</dbReference>